<feature type="compositionally biased region" description="Pro residues" evidence="1">
    <location>
        <begin position="70"/>
        <end position="81"/>
    </location>
</feature>
<dbReference type="Pfam" id="PF13374">
    <property type="entry name" value="TPR_10"/>
    <property type="match status" value="2"/>
</dbReference>
<dbReference type="SUPFAM" id="SSF52540">
    <property type="entry name" value="P-loop containing nucleoside triphosphate hydrolases"/>
    <property type="match status" value="1"/>
</dbReference>
<organism evidence="4 5">
    <name type="scientific">Actinoplanes oblitus</name>
    <dbReference type="NCBI Taxonomy" id="3040509"/>
    <lineage>
        <taxon>Bacteria</taxon>
        <taxon>Bacillati</taxon>
        <taxon>Actinomycetota</taxon>
        <taxon>Actinomycetes</taxon>
        <taxon>Micromonosporales</taxon>
        <taxon>Micromonosporaceae</taxon>
        <taxon>Actinoplanes</taxon>
    </lineage>
</organism>
<accession>A0ABY8WM08</accession>
<dbReference type="Gene3D" id="1.25.40.10">
    <property type="entry name" value="Tetratricopeptide repeat domain"/>
    <property type="match status" value="2"/>
</dbReference>
<feature type="domain" description="DUF7779" evidence="3">
    <location>
        <begin position="849"/>
        <end position="936"/>
    </location>
</feature>
<reference evidence="4 5" key="1">
    <citation type="submission" date="2023-06" db="EMBL/GenBank/DDBJ databases">
        <authorList>
            <person name="Yushchuk O."/>
            <person name="Binda E."/>
            <person name="Ruckert-Reed C."/>
            <person name="Fedorenko V."/>
            <person name="Kalinowski J."/>
            <person name="Marinelli F."/>
        </authorList>
    </citation>
    <scope>NUCLEOTIDE SEQUENCE [LARGE SCALE GENOMIC DNA]</scope>
    <source>
        <strain evidence="4 5">NRRL 3884</strain>
    </source>
</reference>
<evidence type="ECO:0000313" key="4">
    <source>
        <dbReference type="EMBL" id="WIM97895.1"/>
    </source>
</evidence>
<keyword evidence="5" id="KW-1185">Reference proteome</keyword>
<dbReference type="Pfam" id="PF00931">
    <property type="entry name" value="NB-ARC"/>
    <property type="match status" value="1"/>
</dbReference>
<feature type="region of interest" description="Disordered" evidence="1">
    <location>
        <begin position="34"/>
        <end position="105"/>
    </location>
</feature>
<proteinExistence type="predicted"/>
<feature type="domain" description="NB-ARC" evidence="2">
    <location>
        <begin position="630"/>
        <end position="764"/>
    </location>
</feature>
<gene>
    <name evidence="4" type="primary">fxsT</name>
    <name evidence="4" type="ORF">ACTOB_001452</name>
</gene>
<dbReference type="NCBIfam" id="NF040586">
    <property type="entry name" value="FxSxx_TPR"/>
    <property type="match status" value="1"/>
</dbReference>
<dbReference type="SUPFAM" id="SSF48452">
    <property type="entry name" value="TPR-like"/>
    <property type="match status" value="2"/>
</dbReference>
<dbReference type="InterPro" id="IPR053137">
    <property type="entry name" value="NLR-like"/>
</dbReference>
<feature type="region of interest" description="Disordered" evidence="1">
    <location>
        <begin position="1"/>
        <end position="21"/>
    </location>
</feature>
<name>A0ABY8WM08_9ACTN</name>
<protein>
    <submittedName>
        <fullName evidence="4">FxSxx-COOH system tetratricopeptide repeat protein</fullName>
    </submittedName>
</protein>
<dbReference type="Pfam" id="PF25000">
    <property type="entry name" value="DUF7779"/>
    <property type="match status" value="1"/>
</dbReference>
<evidence type="ECO:0000256" key="1">
    <source>
        <dbReference type="SAM" id="MobiDB-lite"/>
    </source>
</evidence>
<dbReference type="NCBIfam" id="NF041121">
    <property type="entry name" value="SAV_2336_NTERM"/>
    <property type="match status" value="1"/>
</dbReference>
<evidence type="ECO:0000313" key="5">
    <source>
        <dbReference type="Proteomes" id="UP001240150"/>
    </source>
</evidence>
<dbReference type="PANTHER" id="PTHR46082">
    <property type="entry name" value="ATP/GTP-BINDING PROTEIN-RELATED"/>
    <property type="match status" value="1"/>
</dbReference>
<evidence type="ECO:0000259" key="3">
    <source>
        <dbReference type="Pfam" id="PF25000"/>
    </source>
</evidence>
<dbReference type="InterPro" id="IPR002182">
    <property type="entry name" value="NB-ARC"/>
</dbReference>
<dbReference type="InterPro" id="IPR011990">
    <property type="entry name" value="TPR-like_helical_dom_sf"/>
</dbReference>
<dbReference type="PANTHER" id="PTHR46082:SF6">
    <property type="entry name" value="AAA+ ATPASE DOMAIN-CONTAINING PROTEIN-RELATED"/>
    <property type="match status" value="1"/>
</dbReference>
<dbReference type="InterPro" id="IPR056681">
    <property type="entry name" value="DUF7779"/>
</dbReference>
<sequence>MTSPTGADDQRPQRWPRPTALHWSDIADALWLASRDGFEGAQRPAPPAPDETVPPVGTTGPGPGAEQPDGTPPAAGPPPAESPSVDGTEAVAPPGPRQPAPREPRAAVPIAQRRTDFFASLRHDVPSSTEMILDEEATAERGMIDRRWLPMLRQATERRWNVVLLVDTGPSMWIWAGHATAISALLERQGVFRDVRVRTLGSDGHGGVEIGSGAGRVTTTPGGIVDPTGRTVVLVFTDGYSDLWWTGVAQSAVALWAAHMVVAVLNPLPQQRWSQTALDPRRTWLRTTGPTPTALTTWTRSAIDTVGTASTRLVDPIAVPVLEIDSGWVRRWADLVAGIGPGVVALPAILVSASHPRATAAADDRLGEPAEYAVARFRAMASPTAVRLAVALAAAPLNVRTMLAVQRRLPRAGPAELAEVLTSGLIRPVVPDGEVTDPVRVTFDFAEGVRKRLLELGHRDRTLDVLRTVEAELGDEVAAVRGLSRRIAAPAAADHPALTEGSRPFLRVELAVNEALSGPHLDAANQLKGLLAERPAVREEGSRLGTMVPPGDVSEIPAARLDELLGPERRRGADFGIGIDAEPVSTRESRQVATISNIPPRNVNFTGRTELLAVLHTRLGSGTTAVLPEAIHGFGGVGKSQLAIEYVHLYQHDYDIVWWIPAERPAQIRTALVELAQRLELPVPPLAGSAVPAVIDALSRGRPSASWLLVFDNAELPEDVQPFFPSSESGKIMVTSRNPEWVEVASPIQVDVFSRAESVQLLRRRAPTLAESDAARLAEALSDLPLAVELAAAWMAETGMATDEYLRLLDAGRPSLTEAVGGTPTAAPPLDYPEEVAAAWSMSLIGLREREPAALRLLQVCAFFAPEPISRILLSNARGLGIHPDLDPVLRNATRFNQAVRTIGRYSLARVDYRTNSLHMHRLVQRVLIAQMEPDERELLRHSAHLLLAANDPNLPEETDHWPRYAELYPHVLASDATECRHGYVRDLVLNEARYLSRWGDFRGARDLAMHAYEVLVRIEGPAHLDALRMANWLGYMQFSVGDYRAAAKLNADTLQLYREALGDDREETLNAIGAVAADLRVAGDFSGALDRSLTVYERARAGFGEGEPFTLRAAHNLAVSLRLSGMFSRALQLGERTHLQLIQVLGADHLDTLQTRGGINLDRRELGEHVTARTDQETLVALLRSLLPDERHALLLSQTQQLAVTRRKAGDLSNALTLSQGVLIRYQERYGEGYPDTTLARLTVSIDQRVLGNLSAAREAGELAADQLRDLLGPDHPHTASAEMNLAVTMRLQGEIEAVRQLDERALRRLTARLGPEHPVVLHARINVVSDYHAVGEARLALDEGVIVLRQCRDLLGANHPTTLACAVNVAMDLKRVGRGDDGERLLADTLTRFGAVLGASHPATVSAAAGLRANCDIDPLPL</sequence>
<dbReference type="EMBL" id="CP126980">
    <property type="protein sequence ID" value="WIM97895.1"/>
    <property type="molecule type" value="Genomic_DNA"/>
</dbReference>
<dbReference type="Gene3D" id="3.40.50.300">
    <property type="entry name" value="P-loop containing nucleotide triphosphate hydrolases"/>
    <property type="match status" value="1"/>
</dbReference>
<dbReference type="InterPro" id="IPR047738">
    <property type="entry name" value="SAV_2336-like_N"/>
</dbReference>
<evidence type="ECO:0000259" key="2">
    <source>
        <dbReference type="Pfam" id="PF00931"/>
    </source>
</evidence>
<dbReference type="InterPro" id="IPR027417">
    <property type="entry name" value="P-loop_NTPase"/>
</dbReference>
<dbReference type="Proteomes" id="UP001240150">
    <property type="component" value="Chromosome"/>
</dbReference>
<dbReference type="RefSeq" id="WP_284919289.1">
    <property type="nucleotide sequence ID" value="NZ_CP126980.1"/>
</dbReference>